<proteinExistence type="predicted"/>
<organism evidence="1">
    <name type="scientific">bioreactor metagenome</name>
    <dbReference type="NCBI Taxonomy" id="1076179"/>
    <lineage>
        <taxon>unclassified sequences</taxon>
        <taxon>metagenomes</taxon>
        <taxon>ecological metagenomes</taxon>
    </lineage>
</organism>
<accession>A0A645JTS2</accession>
<comment type="caution">
    <text evidence="1">The sequence shown here is derived from an EMBL/GenBank/DDBJ whole genome shotgun (WGS) entry which is preliminary data.</text>
</comment>
<reference evidence="1" key="1">
    <citation type="submission" date="2019-08" db="EMBL/GenBank/DDBJ databases">
        <authorList>
            <person name="Kucharzyk K."/>
            <person name="Murdoch R.W."/>
            <person name="Higgins S."/>
            <person name="Loffler F."/>
        </authorList>
    </citation>
    <scope>NUCLEOTIDE SEQUENCE</scope>
</reference>
<name>A0A645JTS2_9ZZZZ</name>
<gene>
    <name evidence="1" type="ORF">SDC9_210425</name>
</gene>
<dbReference type="EMBL" id="VSSQ01141026">
    <property type="protein sequence ID" value="MPN62673.1"/>
    <property type="molecule type" value="Genomic_DNA"/>
</dbReference>
<dbReference type="AlphaFoldDB" id="A0A645JTS2"/>
<protein>
    <submittedName>
        <fullName evidence="1">Uncharacterized protein</fullName>
    </submittedName>
</protein>
<sequence>MLRQISKIEQGLICLHGVVLRRGKFMFRREAICRAEDGQARLRRQQTAKSLCVIQPARGVTATVQIENHTVARGHAGVGDGVAGGKPLKRNRLKRNFGF</sequence>
<evidence type="ECO:0000313" key="1">
    <source>
        <dbReference type="EMBL" id="MPN62673.1"/>
    </source>
</evidence>